<evidence type="ECO:0000259" key="2">
    <source>
        <dbReference type="Pfam" id="PF20171"/>
    </source>
</evidence>
<evidence type="ECO:0000313" key="4">
    <source>
        <dbReference type="Proteomes" id="UP000248706"/>
    </source>
</evidence>
<name>A0A328VDM2_9CHLR</name>
<dbReference type="RefSeq" id="WP_112428596.1">
    <property type="nucleotide sequence ID" value="NZ_MCIF01000002.1"/>
</dbReference>
<gene>
    <name evidence="3" type="ORF">A4R35_08990</name>
</gene>
<dbReference type="InterPro" id="IPR046802">
    <property type="entry name" value="OpcA_G6PD_C"/>
</dbReference>
<organism evidence="3 4">
    <name type="scientific">Thermogemmatispora tikiterensis</name>
    <dbReference type="NCBI Taxonomy" id="1825093"/>
    <lineage>
        <taxon>Bacteria</taxon>
        <taxon>Bacillati</taxon>
        <taxon>Chloroflexota</taxon>
        <taxon>Ktedonobacteria</taxon>
        <taxon>Thermogemmatisporales</taxon>
        <taxon>Thermogemmatisporaceae</taxon>
        <taxon>Thermogemmatispora</taxon>
    </lineage>
</organism>
<evidence type="ECO:0008006" key="5">
    <source>
        <dbReference type="Google" id="ProtNLM"/>
    </source>
</evidence>
<feature type="domain" description="Glucose-6-phosphate dehydrogenase assembly protein OpcA C-terminal" evidence="2">
    <location>
        <begin position="200"/>
        <end position="240"/>
    </location>
</feature>
<dbReference type="Proteomes" id="UP000248706">
    <property type="component" value="Unassembled WGS sequence"/>
</dbReference>
<protein>
    <recommendedName>
        <fullName evidence="5">Glucose-6-phosphate dehydrogenase</fullName>
    </recommendedName>
</protein>
<dbReference type="Pfam" id="PF20171">
    <property type="entry name" value="OpcA_G6PD_C"/>
    <property type="match status" value="1"/>
</dbReference>
<dbReference type="InterPro" id="IPR004555">
    <property type="entry name" value="G6PDH_assembly_OpcA"/>
</dbReference>
<dbReference type="Pfam" id="PF10128">
    <property type="entry name" value="OpcA_G6PD_assem"/>
    <property type="match status" value="1"/>
</dbReference>
<dbReference type="OrthoDB" id="128564at2"/>
<comment type="caution">
    <text evidence="3">The sequence shown here is derived from an EMBL/GenBank/DDBJ whole genome shotgun (WGS) entry which is preliminary data.</text>
</comment>
<keyword evidence="4" id="KW-1185">Reference proteome</keyword>
<dbReference type="InterPro" id="IPR046801">
    <property type="entry name" value="OpcA_G6PD_N"/>
</dbReference>
<proteinExistence type="predicted"/>
<sequence length="418" mass="46280">MTVDLDLSPGTRSLWAGKAIPWEHLEEEVALLWKMAADNMRIGQNMSVRTSVLNLVICAPSVARARYASDLLRDLLSTHIARVIILIFEDHPDAPASIATWVTLRSFPVISDLTRHHFEQITALLTGPVVQHSAALLQRLVRPDLPIYLWWLDEPPASGDPLGSLAAISQRLIVDSASFQTPGPTLRLLASLLETYPACAISDLNWGRLTPLRQLVAQFFDGLEYRPYFDGIQRIEIEHAVLGTSATGSPADLPSTGVSAAGVYPQRLQEPARALLMGGWLKERLTWRRVACSASCPGSSESLPPGAYHWCLENEAGQPTRIDIRPRREGEVPPGTICLLRLTSRLADQQALFSISRLAGDSDHVLTSIELEQEQPRQRTLALNEQHQESQLLVDELEITGHDDQFEKILQELASLVT</sequence>
<dbReference type="PANTHER" id="PTHR38658">
    <property type="entry name" value="OXPP CYCLE PROTEIN OPCA-RELATED"/>
    <property type="match status" value="1"/>
</dbReference>
<evidence type="ECO:0000313" key="3">
    <source>
        <dbReference type="EMBL" id="RAQ95667.1"/>
    </source>
</evidence>
<reference evidence="3 4" key="1">
    <citation type="submission" date="2016-08" db="EMBL/GenBank/DDBJ databases">
        <title>Analysis of Carbohydrate Active Enzymes in Thermogemmatispora T81 Reveals Carbohydrate Degradation Ability.</title>
        <authorList>
            <person name="Tomazini A."/>
            <person name="Lal S."/>
            <person name="Stott M."/>
            <person name="Henrissat B."/>
            <person name="Polikarpov I."/>
            <person name="Sparling R."/>
            <person name="Levin D.B."/>
        </authorList>
    </citation>
    <scope>NUCLEOTIDE SEQUENCE [LARGE SCALE GENOMIC DNA]</scope>
    <source>
        <strain evidence="3 4">T81</strain>
    </source>
</reference>
<dbReference type="EMBL" id="MCIF01000002">
    <property type="protein sequence ID" value="RAQ95667.1"/>
    <property type="molecule type" value="Genomic_DNA"/>
</dbReference>
<dbReference type="PANTHER" id="PTHR38658:SF1">
    <property type="entry name" value="OXPP CYCLE PROTEIN OPCA-RELATED"/>
    <property type="match status" value="1"/>
</dbReference>
<dbReference type="AlphaFoldDB" id="A0A328VDM2"/>
<accession>A0A328VDM2</accession>
<evidence type="ECO:0000259" key="1">
    <source>
        <dbReference type="Pfam" id="PF10128"/>
    </source>
</evidence>
<feature type="domain" description="Glucose-6-phosphate dehydrogenase assembly protein OpcA N-terminal" evidence="1">
    <location>
        <begin position="77"/>
        <end position="190"/>
    </location>
</feature>